<gene>
    <name evidence="1" type="ORF">H9850_01075</name>
</gene>
<proteinExistence type="predicted"/>
<sequence length="94" mass="10860">DFALFMHDKLFTHTLGCLAKEWAAGDRELEFDAMVQQCSLDRFLDSFPYGKHMMDFLHAKNIRLPAEVEETLQGYVYTRPQQSDDKPTSGDSKQ</sequence>
<protein>
    <submittedName>
        <fullName evidence="1">Uncharacterized protein</fullName>
    </submittedName>
</protein>
<reference evidence="1" key="1">
    <citation type="journal article" date="2021" name="PeerJ">
        <title>Extensive microbial diversity within the chicken gut microbiome revealed by metagenomics and culture.</title>
        <authorList>
            <person name="Gilroy R."/>
            <person name="Ravi A."/>
            <person name="Getino M."/>
            <person name="Pursley I."/>
            <person name="Horton D.L."/>
            <person name="Alikhan N.F."/>
            <person name="Baker D."/>
            <person name="Gharbi K."/>
            <person name="Hall N."/>
            <person name="Watson M."/>
            <person name="Adriaenssens E.M."/>
            <person name="Foster-Nyarko E."/>
            <person name="Jarju S."/>
            <person name="Secka A."/>
            <person name="Antonio M."/>
            <person name="Oren A."/>
            <person name="Chaudhuri R.R."/>
            <person name="La Ragione R."/>
            <person name="Hildebrand F."/>
            <person name="Pallen M.J."/>
        </authorList>
    </citation>
    <scope>NUCLEOTIDE SEQUENCE</scope>
    <source>
        <strain evidence="1">USASDec5-558</strain>
    </source>
</reference>
<name>A0A9D2AZW7_9GAMM</name>
<reference evidence="1" key="2">
    <citation type="submission" date="2021-04" db="EMBL/GenBank/DDBJ databases">
        <authorList>
            <person name="Gilroy R."/>
        </authorList>
    </citation>
    <scope>NUCLEOTIDE SEQUENCE</scope>
    <source>
        <strain evidence="1">USASDec5-558</strain>
    </source>
</reference>
<dbReference type="Proteomes" id="UP000886829">
    <property type="component" value="Unassembled WGS sequence"/>
</dbReference>
<evidence type="ECO:0000313" key="1">
    <source>
        <dbReference type="EMBL" id="HIX56048.1"/>
    </source>
</evidence>
<evidence type="ECO:0000313" key="2">
    <source>
        <dbReference type="Proteomes" id="UP000886829"/>
    </source>
</evidence>
<dbReference type="EMBL" id="DXEV01000022">
    <property type="protein sequence ID" value="HIX56048.1"/>
    <property type="molecule type" value="Genomic_DNA"/>
</dbReference>
<feature type="non-terminal residue" evidence="1">
    <location>
        <position position="1"/>
    </location>
</feature>
<accession>A0A9D2AZW7</accession>
<comment type="caution">
    <text evidence="1">The sequence shown here is derived from an EMBL/GenBank/DDBJ whole genome shotgun (WGS) entry which is preliminary data.</text>
</comment>
<organism evidence="1 2">
    <name type="scientific">Candidatus Anaerobiospirillum pullistercoris</name>
    <dbReference type="NCBI Taxonomy" id="2838452"/>
    <lineage>
        <taxon>Bacteria</taxon>
        <taxon>Pseudomonadati</taxon>
        <taxon>Pseudomonadota</taxon>
        <taxon>Gammaproteobacteria</taxon>
        <taxon>Aeromonadales</taxon>
        <taxon>Succinivibrionaceae</taxon>
        <taxon>Anaerobiospirillum</taxon>
    </lineage>
</organism>
<dbReference type="AlphaFoldDB" id="A0A9D2AZW7"/>